<evidence type="ECO:0008006" key="5">
    <source>
        <dbReference type="Google" id="ProtNLM"/>
    </source>
</evidence>
<protein>
    <recommendedName>
        <fullName evidence="5">Lipoprotein</fullName>
    </recommendedName>
</protein>
<dbReference type="EMBL" id="JAJIUN010000094">
    <property type="protein sequence ID" value="MCC8624454.1"/>
    <property type="molecule type" value="Genomic_DNA"/>
</dbReference>
<gene>
    <name evidence="3" type="ORF">LN473_21260</name>
</gene>
<feature type="region of interest" description="Disordered" evidence="1">
    <location>
        <begin position="69"/>
        <end position="92"/>
    </location>
</feature>
<feature type="compositionally biased region" description="Polar residues" evidence="1">
    <location>
        <begin position="70"/>
        <end position="80"/>
    </location>
</feature>
<organism evidence="3 4">
    <name type="scientific">Xanthomonas vesicatoria</name>
    <dbReference type="NCBI Taxonomy" id="56460"/>
    <lineage>
        <taxon>Bacteria</taxon>
        <taxon>Pseudomonadati</taxon>
        <taxon>Pseudomonadota</taxon>
        <taxon>Gammaproteobacteria</taxon>
        <taxon>Lysobacterales</taxon>
        <taxon>Lysobacteraceae</taxon>
        <taxon>Xanthomonas</taxon>
    </lineage>
</organism>
<feature type="signal peptide" evidence="2">
    <location>
        <begin position="1"/>
        <end position="19"/>
    </location>
</feature>
<keyword evidence="4" id="KW-1185">Reference proteome</keyword>
<dbReference type="RefSeq" id="WP_074052624.1">
    <property type="nucleotide sequence ID" value="NZ_CP018470.1"/>
</dbReference>
<feature type="compositionally biased region" description="Low complexity" evidence="1">
    <location>
        <begin position="29"/>
        <end position="49"/>
    </location>
</feature>
<sequence length="187" mass="20333">MRRDMFLLPVLAATLCLSACGDKPMSETSAPSAPAAAAPTPQPAASADAVQPGQNDMIKECRGMRMQLTALPSQDASPTKTRVDMEREGQRQTLQAPAEMAEYTPVGMGCAEDGKGTSYAVVQYGELPYGCEFCEWFFLYDATGKLLNHATPPLLEQDGQQSPNNDNYEHLLEQLGLKHPEILPFQP</sequence>
<evidence type="ECO:0000256" key="2">
    <source>
        <dbReference type="SAM" id="SignalP"/>
    </source>
</evidence>
<comment type="caution">
    <text evidence="3">The sequence shown here is derived from an EMBL/GenBank/DDBJ whole genome shotgun (WGS) entry which is preliminary data.</text>
</comment>
<feature type="region of interest" description="Disordered" evidence="1">
    <location>
        <begin position="23"/>
        <end position="52"/>
    </location>
</feature>
<proteinExistence type="predicted"/>
<evidence type="ECO:0000313" key="4">
    <source>
        <dbReference type="Proteomes" id="UP001430544"/>
    </source>
</evidence>
<evidence type="ECO:0000313" key="3">
    <source>
        <dbReference type="EMBL" id="MCC8624454.1"/>
    </source>
</evidence>
<evidence type="ECO:0000256" key="1">
    <source>
        <dbReference type="SAM" id="MobiDB-lite"/>
    </source>
</evidence>
<accession>A0ABS8LFC1</accession>
<dbReference type="Proteomes" id="UP001430544">
    <property type="component" value="Unassembled WGS sequence"/>
</dbReference>
<reference evidence="3" key="1">
    <citation type="submission" date="2021-11" db="EMBL/GenBank/DDBJ databases">
        <title>Genome resources and taxonomic validation of 89 Xanthomonas strains.</title>
        <authorList>
            <person name="Tambong J.T."/>
        </authorList>
    </citation>
    <scope>NUCLEOTIDE SEQUENCE</scope>
    <source>
        <strain evidence="3">Bv 5-4A</strain>
    </source>
</reference>
<feature type="compositionally biased region" description="Basic and acidic residues" evidence="1">
    <location>
        <begin position="81"/>
        <end position="90"/>
    </location>
</feature>
<name>A0ABS8LFC1_9XANT</name>
<feature type="chain" id="PRO_5045839399" description="Lipoprotein" evidence="2">
    <location>
        <begin position="20"/>
        <end position="187"/>
    </location>
</feature>
<keyword evidence="2" id="KW-0732">Signal</keyword>